<dbReference type="InterPro" id="IPR029753">
    <property type="entry name" value="D-isomer_DH_CS"/>
</dbReference>
<gene>
    <name evidence="13" type="ORF">OIU84_020341</name>
</gene>
<dbReference type="FunFam" id="3.40.50.720:FF:000021">
    <property type="entry name" value="D-3-phosphoglycerate dehydrogenase"/>
    <property type="match status" value="1"/>
</dbReference>
<dbReference type="Proteomes" id="UP001162972">
    <property type="component" value="Chromosome 8"/>
</dbReference>
<dbReference type="PROSITE" id="PS00065">
    <property type="entry name" value="D_2_HYDROXYACID_DH_1"/>
    <property type="match status" value="1"/>
</dbReference>
<comment type="similarity">
    <text evidence="3 10">Belongs to the D-isomer specific 2-hydroxyacid dehydrogenase family.</text>
</comment>
<evidence type="ECO:0000256" key="8">
    <source>
        <dbReference type="ARBA" id="ARBA00048731"/>
    </source>
</evidence>
<dbReference type="GO" id="GO:0004617">
    <property type="term" value="F:phosphoglycerate dehydrogenase activity"/>
    <property type="evidence" value="ECO:0007669"/>
    <property type="project" value="UniProtKB-EC"/>
</dbReference>
<evidence type="ECO:0000256" key="11">
    <source>
        <dbReference type="SAM" id="MobiDB-lite"/>
    </source>
</evidence>
<dbReference type="FunFam" id="3.30.70.330:FF:000037">
    <property type="entry name" value="RNA-binding protein with multiple splicing 2"/>
    <property type="match status" value="1"/>
</dbReference>
<dbReference type="SUPFAM" id="SSF143548">
    <property type="entry name" value="Serine metabolism enzymes domain"/>
    <property type="match status" value="1"/>
</dbReference>
<evidence type="ECO:0000256" key="5">
    <source>
        <dbReference type="ARBA" id="ARBA00023002"/>
    </source>
</evidence>
<evidence type="ECO:0000313" key="14">
    <source>
        <dbReference type="Proteomes" id="UP001162972"/>
    </source>
</evidence>
<evidence type="ECO:0000259" key="12">
    <source>
        <dbReference type="PROSITE" id="PS50102"/>
    </source>
</evidence>
<keyword evidence="5 10" id="KW-0560">Oxidoreductase</keyword>
<evidence type="ECO:0000313" key="13">
    <source>
        <dbReference type="EMBL" id="KAJ6428649.1"/>
    </source>
</evidence>
<dbReference type="InterPro" id="IPR012677">
    <property type="entry name" value="Nucleotide-bd_a/b_plait_sf"/>
</dbReference>
<evidence type="ECO:0000256" key="2">
    <source>
        <dbReference type="ARBA" id="ARBA00005216"/>
    </source>
</evidence>
<dbReference type="FunFam" id="3.40.50.720:FF:000616">
    <property type="entry name" value="D-3-phosphoglycerate dehydrogenase 2 chloroplastic"/>
    <property type="match status" value="1"/>
</dbReference>
<dbReference type="InterPro" id="IPR045626">
    <property type="entry name" value="PGDH_ASB_dom"/>
</dbReference>
<organism evidence="13 14">
    <name type="scientific">Salix udensis</name>
    <dbReference type="NCBI Taxonomy" id="889485"/>
    <lineage>
        <taxon>Eukaryota</taxon>
        <taxon>Viridiplantae</taxon>
        <taxon>Streptophyta</taxon>
        <taxon>Embryophyta</taxon>
        <taxon>Tracheophyta</taxon>
        <taxon>Spermatophyta</taxon>
        <taxon>Magnoliopsida</taxon>
        <taxon>eudicotyledons</taxon>
        <taxon>Gunneridae</taxon>
        <taxon>Pentapetalae</taxon>
        <taxon>rosids</taxon>
        <taxon>fabids</taxon>
        <taxon>Malpighiales</taxon>
        <taxon>Salicaceae</taxon>
        <taxon>Saliceae</taxon>
        <taxon>Salix</taxon>
    </lineage>
</organism>
<evidence type="ECO:0000256" key="3">
    <source>
        <dbReference type="ARBA" id="ARBA00005854"/>
    </source>
</evidence>
<accession>A0AAD6KRY8</accession>
<dbReference type="InterPro" id="IPR035979">
    <property type="entry name" value="RBD_domain_sf"/>
</dbReference>
<keyword evidence="14" id="KW-1185">Reference proteome</keyword>
<dbReference type="SUPFAM" id="SSF54928">
    <property type="entry name" value="RNA-binding domain, RBD"/>
    <property type="match status" value="1"/>
</dbReference>
<evidence type="ECO:0000256" key="9">
    <source>
        <dbReference type="PROSITE-ProRule" id="PRU00176"/>
    </source>
</evidence>
<comment type="caution">
    <text evidence="13">The sequence shown here is derived from an EMBL/GenBank/DDBJ whole genome shotgun (WGS) entry which is preliminary data.</text>
</comment>
<dbReference type="Pfam" id="PF00389">
    <property type="entry name" value="2-Hacid_dh"/>
    <property type="match status" value="1"/>
</dbReference>
<keyword evidence="4 9" id="KW-0694">RNA-binding</keyword>
<keyword evidence="10" id="KW-0718">Serine biosynthesis</keyword>
<dbReference type="AlphaFoldDB" id="A0AAD6KRY8"/>
<dbReference type="PROSITE" id="PS50102">
    <property type="entry name" value="RRM"/>
    <property type="match status" value="1"/>
</dbReference>
<comment type="subcellular location">
    <subcellularLocation>
        <location evidence="1">Nucleus</location>
    </subcellularLocation>
</comment>
<dbReference type="GO" id="GO:0051287">
    <property type="term" value="F:NAD binding"/>
    <property type="evidence" value="ECO:0007669"/>
    <property type="project" value="UniProtKB-UniRule"/>
</dbReference>
<dbReference type="Pfam" id="PF19304">
    <property type="entry name" value="PGDH_inter"/>
    <property type="match status" value="1"/>
</dbReference>
<dbReference type="InterPro" id="IPR045865">
    <property type="entry name" value="ACT-like_dom_sf"/>
</dbReference>
<dbReference type="InterPro" id="IPR029752">
    <property type="entry name" value="D-isomer_DH_CS1"/>
</dbReference>
<keyword evidence="7" id="KW-0539">Nucleus</keyword>
<dbReference type="Pfam" id="PF02826">
    <property type="entry name" value="2-Hacid_dh_C"/>
    <property type="match status" value="1"/>
</dbReference>
<dbReference type="GO" id="GO:0005634">
    <property type="term" value="C:nucleus"/>
    <property type="evidence" value="ECO:0007669"/>
    <property type="project" value="UniProtKB-SubCell"/>
</dbReference>
<dbReference type="NCBIfam" id="TIGR01327">
    <property type="entry name" value="PGDH"/>
    <property type="match status" value="1"/>
</dbReference>
<dbReference type="EC" id="1.1.1.95" evidence="10"/>
<comment type="catalytic activity">
    <reaction evidence="8 10">
        <text>(2R)-3-phosphoglycerate + NAD(+) = 3-phosphooxypyruvate + NADH + H(+)</text>
        <dbReference type="Rhea" id="RHEA:12641"/>
        <dbReference type="ChEBI" id="CHEBI:15378"/>
        <dbReference type="ChEBI" id="CHEBI:18110"/>
        <dbReference type="ChEBI" id="CHEBI:57540"/>
        <dbReference type="ChEBI" id="CHEBI:57945"/>
        <dbReference type="ChEBI" id="CHEBI:58272"/>
        <dbReference type="EC" id="1.1.1.95"/>
    </reaction>
</comment>
<proteinExistence type="inferred from homology"/>
<evidence type="ECO:0000256" key="7">
    <source>
        <dbReference type="ARBA" id="ARBA00023242"/>
    </source>
</evidence>
<dbReference type="CDD" id="cd12173">
    <property type="entry name" value="PGDH_4"/>
    <property type="match status" value="1"/>
</dbReference>
<dbReference type="Gene3D" id="3.30.70.260">
    <property type="match status" value="1"/>
</dbReference>
<evidence type="ECO:0000256" key="6">
    <source>
        <dbReference type="ARBA" id="ARBA00023027"/>
    </source>
</evidence>
<dbReference type="InterPro" id="IPR006139">
    <property type="entry name" value="D-isomer_2_OHA_DH_cat_dom"/>
</dbReference>
<dbReference type="InterPro" id="IPR000504">
    <property type="entry name" value="RRM_dom"/>
</dbReference>
<dbReference type="Gene3D" id="3.40.50.720">
    <property type="entry name" value="NAD(P)-binding Rossmann-like Domain"/>
    <property type="match status" value="2"/>
</dbReference>
<dbReference type="PROSITE" id="PS00670">
    <property type="entry name" value="D_2_HYDROXYACID_DH_2"/>
    <property type="match status" value="1"/>
</dbReference>
<dbReference type="SUPFAM" id="SSF52283">
    <property type="entry name" value="Formate/glycerate dehydrogenase catalytic domain-like"/>
    <property type="match status" value="1"/>
</dbReference>
<keyword evidence="6 10" id="KW-0520">NAD</keyword>
<dbReference type="Gene3D" id="3.30.1330.90">
    <property type="entry name" value="D-3-phosphoglycerate dehydrogenase, domain 3"/>
    <property type="match status" value="1"/>
</dbReference>
<dbReference type="SUPFAM" id="SSF51735">
    <property type="entry name" value="NAD(P)-binding Rossmann-fold domains"/>
    <property type="match status" value="1"/>
</dbReference>
<dbReference type="FunFam" id="3.30.1330.90:FF:000003">
    <property type="entry name" value="D-3-phosphoglycerate dehydrogenase"/>
    <property type="match status" value="1"/>
</dbReference>
<dbReference type="PROSITE" id="PS00671">
    <property type="entry name" value="D_2_HYDROXYACID_DH_3"/>
    <property type="match status" value="1"/>
</dbReference>
<feature type="domain" description="RRM" evidence="12">
    <location>
        <begin position="695"/>
        <end position="772"/>
    </location>
</feature>
<protein>
    <recommendedName>
        <fullName evidence="10">D-3-phosphoglycerate dehydrogenase</fullName>
        <ecNumber evidence="10">1.1.1.95</ecNumber>
    </recommendedName>
</protein>
<dbReference type="PANTHER" id="PTHR42938">
    <property type="entry name" value="FORMATE DEHYDROGENASE 1"/>
    <property type="match status" value="1"/>
</dbReference>
<dbReference type="SUPFAM" id="SSF55021">
    <property type="entry name" value="ACT-like"/>
    <property type="match status" value="1"/>
</dbReference>
<feature type="region of interest" description="Disordered" evidence="11">
    <location>
        <begin position="1"/>
        <end position="30"/>
    </location>
</feature>
<dbReference type="Gene3D" id="3.30.70.330">
    <property type="match status" value="2"/>
</dbReference>
<dbReference type="GO" id="GO:0003723">
    <property type="term" value="F:RNA binding"/>
    <property type="evidence" value="ECO:0007669"/>
    <property type="project" value="UniProtKB-UniRule"/>
</dbReference>
<name>A0AAD6KRY8_9ROSI</name>
<reference evidence="13 14" key="1">
    <citation type="journal article" date="2023" name="Int. J. Mol. Sci.">
        <title>De Novo Assembly and Annotation of 11 Diverse Shrub Willow (Salix) Genomes Reveals Novel Gene Organization in Sex-Linked Regions.</title>
        <authorList>
            <person name="Hyden B."/>
            <person name="Feng K."/>
            <person name="Yates T.B."/>
            <person name="Jawdy S."/>
            <person name="Cereghino C."/>
            <person name="Smart L.B."/>
            <person name="Muchero W."/>
        </authorList>
    </citation>
    <scope>NUCLEOTIDE SEQUENCE [LARGE SCALE GENOMIC DNA]</scope>
    <source>
        <tissue evidence="13">Shoot tip</tissue>
    </source>
</reference>
<dbReference type="PANTHER" id="PTHR42938:SF46">
    <property type="entry name" value="D-3-PHOSPHOGLYCERATE DEHYDROGENASE 2, CHLOROPLASTIC"/>
    <property type="match status" value="1"/>
</dbReference>
<evidence type="ECO:0000256" key="1">
    <source>
        <dbReference type="ARBA" id="ARBA00004123"/>
    </source>
</evidence>
<dbReference type="InterPro" id="IPR006236">
    <property type="entry name" value="PGDH"/>
</dbReference>
<keyword evidence="10" id="KW-0028">Amino-acid biosynthesis</keyword>
<evidence type="ECO:0000256" key="4">
    <source>
        <dbReference type="ARBA" id="ARBA00022884"/>
    </source>
</evidence>
<evidence type="ECO:0000256" key="10">
    <source>
        <dbReference type="RuleBase" id="RU363003"/>
    </source>
</evidence>
<dbReference type="CDD" id="cd12420">
    <property type="entry name" value="RRM_RBPMS_like"/>
    <property type="match status" value="1"/>
</dbReference>
<dbReference type="InterPro" id="IPR006140">
    <property type="entry name" value="D-isomer_DH_NAD-bd"/>
</dbReference>
<sequence>MASSSTKPVFTPPFTTSSPSSSQPPTRSSLLSFLHSTTPTPISLNLSHSRISLLNSPSSAARSLSVKNATKTIEAAETSRVSRVGGQDANSQETKPTILVSEKLGEAGLELLRSFGDVDCSYDLSQEDLCKKIASCDALIVRSGTKVTRQVFEAAKGKLKVVGRAGVGIDNVDLQAATEYGCLVVNAPTANTVAAAEHGIALLAAMARNVAQADASMKSGQWQRSKYVGVSLVGKTLAVMGFGKVGSEVARRAKGLGMQVIAHDPYAPADRARAVGVELVSFDQAISTADFISLHMPLTPSTKKVFNDDTFAKVKTGVRIINVARGGVIDEDALVRALDSGKVAQAALDVFTEEPPPKDSKLVQHERVTVTPHLGASTKEAQEGVAIEIAEAVVGALQGELAATAVNAPMVPAEVLSELAPYVVLAEKLGRLAVQLVAGGSGIKSAKVVYRSARDPDDLDTRLLRAMITKGIIEPISDSFINLVNADFTAKQKGLRISEERVVVDMSPEFPIHTIQVQLSNVDSKFGSGVSEGGDISIEGRVKYGKPHLTRVGSFSVDVSLEGNLILCRQVDQPGMIGQVGNILGEQNVNVSFMSVGRTVKEEKGNYGNWGRSSYSFFCLPCSIALEFEDGSGIRPESRNWRINLVSTHITSNGRQHKLHHPPPPQGAPPSIHHAPPHVLFDNSNRGPPTHEEVRTIFITGFPDDVKERELQNLLRWLPGYEASQVNYKGDKAMGFALFSSSQHAIAAKDSLQDMVFDVETKSVLHTEMAKKNLFVKRGIVADSDAYDQSKRLRTGGDYSHAAYTTPSPFHPPPPPVWGPHGYMAPVPPPYDPYGGYPVPQVPMPPAPIPAPSSYVPIQNTKDNPPCNTLFIGNLGQNINEDELRGLFSVGILFVLLSLK</sequence>
<dbReference type="InterPro" id="IPR036291">
    <property type="entry name" value="NAD(P)-bd_dom_sf"/>
</dbReference>
<dbReference type="InterPro" id="IPR029009">
    <property type="entry name" value="ASB_dom_sf"/>
</dbReference>
<dbReference type="GO" id="GO:0009570">
    <property type="term" value="C:chloroplast stroma"/>
    <property type="evidence" value="ECO:0007669"/>
    <property type="project" value="TreeGrafter"/>
</dbReference>
<comment type="pathway">
    <text evidence="2 10">Amino-acid biosynthesis; L-serine biosynthesis; L-serine from 3-phospho-D-glycerate: step 1/3.</text>
</comment>
<dbReference type="EMBL" id="JAPFFJ010000004">
    <property type="protein sequence ID" value="KAJ6428649.1"/>
    <property type="molecule type" value="Genomic_DNA"/>
</dbReference>
<dbReference type="GO" id="GO:0006564">
    <property type="term" value="P:L-serine biosynthetic process"/>
    <property type="evidence" value="ECO:0007669"/>
    <property type="project" value="UniProtKB-KW"/>
</dbReference>